<gene>
    <name evidence="2" type="ORF">FPE_LOCUS31226</name>
</gene>
<proteinExistence type="predicted"/>
<feature type="transmembrane region" description="Helical" evidence="1">
    <location>
        <begin position="184"/>
        <end position="206"/>
    </location>
</feature>
<dbReference type="Proteomes" id="UP000834106">
    <property type="component" value="Chromosome 20"/>
</dbReference>
<evidence type="ECO:0000313" key="3">
    <source>
        <dbReference type="Proteomes" id="UP000834106"/>
    </source>
</evidence>
<sequence>MRSRIPKTATLSSVLMSTTSCCCLLKLIGFYVNKYAEELIGRKQVQIIVGTRHGWKQPQVLMLDQMPVHSSEAASVASITLFHFVHRMCYRDQVLRSYHSEINGPFPDVRDQFRKNFRLEYQNEKNLDRGTPALKAYDSIIAIAEAVTRLPSNSTSTTNPNLLPNEIPKWQNSFPLVEKYYRNIYSRLLTLFSGVIKSLAFVPLLANRSHLWSSLSSFLSQAQLWRLQ</sequence>
<keyword evidence="1" id="KW-0472">Membrane</keyword>
<organism evidence="2 3">
    <name type="scientific">Fraxinus pennsylvanica</name>
    <dbReference type="NCBI Taxonomy" id="56036"/>
    <lineage>
        <taxon>Eukaryota</taxon>
        <taxon>Viridiplantae</taxon>
        <taxon>Streptophyta</taxon>
        <taxon>Embryophyta</taxon>
        <taxon>Tracheophyta</taxon>
        <taxon>Spermatophyta</taxon>
        <taxon>Magnoliopsida</taxon>
        <taxon>eudicotyledons</taxon>
        <taxon>Gunneridae</taxon>
        <taxon>Pentapetalae</taxon>
        <taxon>asterids</taxon>
        <taxon>lamiids</taxon>
        <taxon>Lamiales</taxon>
        <taxon>Oleaceae</taxon>
        <taxon>Oleeae</taxon>
        <taxon>Fraxinus</taxon>
    </lineage>
</organism>
<keyword evidence="3" id="KW-1185">Reference proteome</keyword>
<evidence type="ECO:0000313" key="2">
    <source>
        <dbReference type="EMBL" id="CAI9783705.1"/>
    </source>
</evidence>
<keyword evidence="1" id="KW-0812">Transmembrane</keyword>
<dbReference type="AlphaFoldDB" id="A0AAD2AE92"/>
<reference evidence="2" key="1">
    <citation type="submission" date="2023-05" db="EMBL/GenBank/DDBJ databases">
        <authorList>
            <person name="Huff M."/>
        </authorList>
    </citation>
    <scope>NUCLEOTIDE SEQUENCE</scope>
</reference>
<name>A0AAD2AE92_9LAMI</name>
<accession>A0AAD2AE92</accession>
<evidence type="ECO:0000256" key="1">
    <source>
        <dbReference type="SAM" id="Phobius"/>
    </source>
</evidence>
<dbReference type="EMBL" id="OU503055">
    <property type="protein sequence ID" value="CAI9783705.1"/>
    <property type="molecule type" value="Genomic_DNA"/>
</dbReference>
<protein>
    <submittedName>
        <fullName evidence="2">Uncharacterized protein</fullName>
    </submittedName>
</protein>
<keyword evidence="1" id="KW-1133">Transmembrane helix</keyword>